<dbReference type="PROSITE" id="PS51257">
    <property type="entry name" value="PROKAR_LIPOPROTEIN"/>
    <property type="match status" value="1"/>
</dbReference>
<dbReference type="OrthoDB" id="5522116at2"/>
<gene>
    <name evidence="1" type="ORF">BFP71_16500</name>
</gene>
<keyword evidence="2" id="KW-1185">Reference proteome</keyword>
<accession>A0A1E5T0Y1</accession>
<dbReference type="STRING" id="1563681.BFP71_16500"/>
<evidence type="ECO:0000313" key="1">
    <source>
        <dbReference type="EMBL" id="OEK05021.1"/>
    </source>
</evidence>
<evidence type="ECO:0008006" key="3">
    <source>
        <dbReference type="Google" id="ProtNLM"/>
    </source>
</evidence>
<dbReference type="EMBL" id="MDGQ01000005">
    <property type="protein sequence ID" value="OEK05021.1"/>
    <property type="molecule type" value="Genomic_DNA"/>
</dbReference>
<name>A0A1E5T0Y1_9BACT</name>
<dbReference type="AlphaFoldDB" id="A0A1E5T0Y1"/>
<dbReference type="Proteomes" id="UP000095552">
    <property type="component" value="Unassembled WGS sequence"/>
</dbReference>
<comment type="caution">
    <text evidence="1">The sequence shown here is derived from an EMBL/GenBank/DDBJ whole genome shotgun (WGS) entry which is preliminary data.</text>
</comment>
<reference evidence="1 2" key="1">
    <citation type="submission" date="2016-08" db="EMBL/GenBank/DDBJ databases">
        <title>Draft genome of Fabibacter sp. strain SK-8.</title>
        <authorList>
            <person name="Wong S.-K."/>
            <person name="Hamasaki K."/>
            <person name="Yoshizawa S."/>
        </authorList>
    </citation>
    <scope>NUCLEOTIDE SEQUENCE [LARGE SCALE GENOMIC DNA]</scope>
    <source>
        <strain evidence="1 2">SK-8</strain>
    </source>
</reference>
<organism evidence="1 2">
    <name type="scientific">Roseivirga misakiensis</name>
    <dbReference type="NCBI Taxonomy" id="1563681"/>
    <lineage>
        <taxon>Bacteria</taxon>
        <taxon>Pseudomonadati</taxon>
        <taxon>Bacteroidota</taxon>
        <taxon>Cytophagia</taxon>
        <taxon>Cytophagales</taxon>
        <taxon>Roseivirgaceae</taxon>
        <taxon>Roseivirga</taxon>
    </lineage>
</organism>
<protein>
    <recommendedName>
        <fullName evidence="3">Lipoprotein</fullName>
    </recommendedName>
</protein>
<proteinExistence type="predicted"/>
<dbReference type="RefSeq" id="WP_069836525.1">
    <property type="nucleotide sequence ID" value="NZ_MDGQ01000005.1"/>
</dbReference>
<evidence type="ECO:0000313" key="2">
    <source>
        <dbReference type="Proteomes" id="UP000095552"/>
    </source>
</evidence>
<sequence length="158" mass="18170">MKKILALTFLFYLVISGCENENLPIDSEYLLFGNFYGHCQGDCFNAFQVDNEKVQSDDADGHFTFDQYQFESTRTLDKSAFSEARSLLKQIPSELITSEIESYGCPDCADQGGYFMIFETDNEKQMIIIDTADTNDQSEDIIRFKNLMSAFIEKHRDQ</sequence>